<dbReference type="GO" id="GO:0007160">
    <property type="term" value="P:cell-matrix adhesion"/>
    <property type="evidence" value="ECO:0007669"/>
    <property type="project" value="TreeGrafter"/>
</dbReference>
<evidence type="ECO:0000256" key="1">
    <source>
        <dbReference type="ARBA" id="ARBA00004613"/>
    </source>
</evidence>
<evidence type="ECO:0000256" key="5">
    <source>
        <dbReference type="ARBA" id="ARBA00023180"/>
    </source>
</evidence>
<keyword evidence="10" id="KW-1185">Reference proteome</keyword>
<dbReference type="InterPro" id="IPR051950">
    <property type="entry name" value="Dev_reg/Prot_inhib"/>
</dbReference>
<feature type="region of interest" description="Disordered" evidence="7">
    <location>
        <begin position="76"/>
        <end position="102"/>
    </location>
</feature>
<dbReference type="Ensembl" id="ENSKMAT00000001168.1">
    <property type="protein sequence ID" value="ENSKMAP00000001131.1"/>
    <property type="gene ID" value="ENSKMAG00000000534.1"/>
</dbReference>
<dbReference type="PANTHER" id="PTHR12352:SF3">
    <property type="entry name" value="NIDOGEN-2"/>
    <property type="match status" value="1"/>
</dbReference>
<organism evidence="9 10">
    <name type="scientific">Kryptolebias marmoratus</name>
    <name type="common">Mangrove killifish</name>
    <name type="synonym">Rivulus marmoratus</name>
    <dbReference type="NCBI Taxonomy" id="37003"/>
    <lineage>
        <taxon>Eukaryota</taxon>
        <taxon>Metazoa</taxon>
        <taxon>Chordata</taxon>
        <taxon>Craniata</taxon>
        <taxon>Vertebrata</taxon>
        <taxon>Euteleostomi</taxon>
        <taxon>Actinopterygii</taxon>
        <taxon>Neopterygii</taxon>
        <taxon>Teleostei</taxon>
        <taxon>Neoteleostei</taxon>
        <taxon>Acanthomorphata</taxon>
        <taxon>Ovalentaria</taxon>
        <taxon>Atherinomorphae</taxon>
        <taxon>Cyprinodontiformes</taxon>
        <taxon>Rivulidae</taxon>
        <taxon>Kryptolebias</taxon>
    </lineage>
</organism>
<comment type="subcellular location">
    <subcellularLocation>
        <location evidence="1">Secreted</location>
    </subcellularLocation>
</comment>
<protein>
    <submittedName>
        <fullName evidence="9">Nidogen 2a (osteonidogen)</fullName>
    </submittedName>
</protein>
<evidence type="ECO:0000256" key="3">
    <source>
        <dbReference type="ARBA" id="ARBA00022737"/>
    </source>
</evidence>
<comment type="caution">
    <text evidence="6">Lacks conserved residue(s) required for the propagation of feature annotation.</text>
</comment>
<dbReference type="PROSITE" id="PS51162">
    <property type="entry name" value="THYROGLOBULIN_1_2"/>
    <property type="match status" value="1"/>
</dbReference>
<keyword evidence="5" id="KW-0325">Glycoprotein</keyword>
<evidence type="ECO:0000259" key="8">
    <source>
        <dbReference type="PROSITE" id="PS51162"/>
    </source>
</evidence>
<keyword evidence="2" id="KW-0964">Secreted</keyword>
<accession>A0A3Q2ZBW7</accession>
<keyword evidence="3" id="KW-0677">Repeat</keyword>
<dbReference type="GO" id="GO:0005604">
    <property type="term" value="C:basement membrane"/>
    <property type="evidence" value="ECO:0007669"/>
    <property type="project" value="TreeGrafter"/>
</dbReference>
<reference evidence="9" key="1">
    <citation type="submission" date="2025-08" db="UniProtKB">
        <authorList>
            <consortium name="Ensembl"/>
        </authorList>
    </citation>
    <scope>IDENTIFICATION</scope>
</reference>
<dbReference type="SMART" id="SM00211">
    <property type="entry name" value="TY"/>
    <property type="match status" value="1"/>
</dbReference>
<dbReference type="PROSITE" id="PS00484">
    <property type="entry name" value="THYROGLOBULIN_1_1"/>
    <property type="match status" value="1"/>
</dbReference>
<dbReference type="Gene3D" id="4.10.800.10">
    <property type="entry name" value="Thyroglobulin type-1"/>
    <property type="match status" value="1"/>
</dbReference>
<reference evidence="9" key="2">
    <citation type="submission" date="2025-09" db="UniProtKB">
        <authorList>
            <consortium name="Ensembl"/>
        </authorList>
    </citation>
    <scope>IDENTIFICATION</scope>
</reference>
<dbReference type="GO" id="GO:0005615">
    <property type="term" value="C:extracellular space"/>
    <property type="evidence" value="ECO:0007669"/>
    <property type="project" value="TreeGrafter"/>
</dbReference>
<dbReference type="FunFam" id="4.10.800.10:FF:000001">
    <property type="entry name" value="Testican-3 isoform 2"/>
    <property type="match status" value="1"/>
</dbReference>
<dbReference type="Proteomes" id="UP000264800">
    <property type="component" value="Unplaced"/>
</dbReference>
<dbReference type="SUPFAM" id="SSF57610">
    <property type="entry name" value="Thyroglobulin type-1 domain"/>
    <property type="match status" value="1"/>
</dbReference>
<dbReference type="AlphaFoldDB" id="A0A3Q2ZBW7"/>
<dbReference type="Pfam" id="PF00086">
    <property type="entry name" value="Thyroglobulin_1"/>
    <property type="match status" value="1"/>
</dbReference>
<sequence>ASVIMLILLMYQFNKYQPERPKTSCERHKERAEATISGGYPIAGAYVPQCDADGHYIPLQCYDSTGHCWCVDRNGQERSGTRTPPGTPPKDCDKSGITSYQL</sequence>
<evidence type="ECO:0000256" key="7">
    <source>
        <dbReference type="SAM" id="MobiDB-lite"/>
    </source>
</evidence>
<name>A0A3Q2ZBW7_KRYMA</name>
<dbReference type="PANTHER" id="PTHR12352">
    <property type="entry name" value="SECRETED MODULAR CALCIUM-BINDING PROTEIN"/>
    <property type="match status" value="1"/>
</dbReference>
<evidence type="ECO:0000313" key="9">
    <source>
        <dbReference type="Ensembl" id="ENSKMAP00000001131.1"/>
    </source>
</evidence>
<dbReference type="GeneTree" id="ENSGT00940000157901"/>
<dbReference type="InterPro" id="IPR000716">
    <property type="entry name" value="Thyroglobulin_1"/>
</dbReference>
<evidence type="ECO:0000256" key="4">
    <source>
        <dbReference type="ARBA" id="ARBA00023157"/>
    </source>
</evidence>
<evidence type="ECO:0000313" key="10">
    <source>
        <dbReference type="Proteomes" id="UP000264800"/>
    </source>
</evidence>
<evidence type="ECO:0000256" key="6">
    <source>
        <dbReference type="PROSITE-ProRule" id="PRU00500"/>
    </source>
</evidence>
<dbReference type="CDD" id="cd00191">
    <property type="entry name" value="TY"/>
    <property type="match status" value="1"/>
</dbReference>
<dbReference type="InterPro" id="IPR036857">
    <property type="entry name" value="Thyroglobulin_1_sf"/>
</dbReference>
<proteinExistence type="predicted"/>
<keyword evidence="4 6" id="KW-1015">Disulfide bond</keyword>
<feature type="domain" description="Thyroglobulin type-1" evidence="8">
    <location>
        <begin position="22"/>
        <end position="92"/>
    </location>
</feature>
<evidence type="ECO:0000256" key="2">
    <source>
        <dbReference type="ARBA" id="ARBA00022525"/>
    </source>
</evidence>
<feature type="disulfide bond" evidence="6">
    <location>
        <begin position="61"/>
        <end position="68"/>
    </location>
</feature>